<sequence>MHDLNPPVPHSNVNSNAIFLTDDYAAKIVEIGFWAEASSKHKNSGEGESEHSELPPISDPLCFVSSSSAFAKQHMD</sequence>
<keyword evidence="2" id="KW-1185">Reference proteome</keyword>
<dbReference type="EMBL" id="CM045772">
    <property type="protein sequence ID" value="KAI7985201.1"/>
    <property type="molecule type" value="Genomic_DNA"/>
</dbReference>
<organism evidence="1 2">
    <name type="scientific">Camellia lanceoleosa</name>
    <dbReference type="NCBI Taxonomy" id="1840588"/>
    <lineage>
        <taxon>Eukaryota</taxon>
        <taxon>Viridiplantae</taxon>
        <taxon>Streptophyta</taxon>
        <taxon>Embryophyta</taxon>
        <taxon>Tracheophyta</taxon>
        <taxon>Spermatophyta</taxon>
        <taxon>Magnoliopsida</taxon>
        <taxon>eudicotyledons</taxon>
        <taxon>Gunneridae</taxon>
        <taxon>Pentapetalae</taxon>
        <taxon>asterids</taxon>
        <taxon>Ericales</taxon>
        <taxon>Theaceae</taxon>
        <taxon>Camellia</taxon>
    </lineage>
</organism>
<reference evidence="1 2" key="1">
    <citation type="journal article" date="2022" name="Plant J.">
        <title>Chromosome-level genome of Camellia lanceoleosa provides a valuable resource for understanding genome evolution and self-incompatibility.</title>
        <authorList>
            <person name="Gong W."/>
            <person name="Xiao S."/>
            <person name="Wang L."/>
            <person name="Liao Z."/>
            <person name="Chang Y."/>
            <person name="Mo W."/>
            <person name="Hu G."/>
            <person name="Li W."/>
            <person name="Zhao G."/>
            <person name="Zhu H."/>
            <person name="Hu X."/>
            <person name="Ji K."/>
            <person name="Xiang X."/>
            <person name="Song Q."/>
            <person name="Yuan D."/>
            <person name="Jin S."/>
            <person name="Zhang L."/>
        </authorList>
    </citation>
    <scope>NUCLEOTIDE SEQUENCE [LARGE SCALE GENOMIC DNA]</scope>
    <source>
        <strain evidence="1">SQ_2022a</strain>
    </source>
</reference>
<proteinExistence type="predicted"/>
<dbReference type="Proteomes" id="UP001060215">
    <property type="component" value="Chromosome 15"/>
</dbReference>
<evidence type="ECO:0000313" key="1">
    <source>
        <dbReference type="EMBL" id="KAI7985201.1"/>
    </source>
</evidence>
<gene>
    <name evidence="1" type="ORF">LOK49_LG14G01637</name>
</gene>
<name>A0ACC0FAX9_9ERIC</name>
<evidence type="ECO:0000313" key="2">
    <source>
        <dbReference type="Proteomes" id="UP001060215"/>
    </source>
</evidence>
<comment type="caution">
    <text evidence="1">The sequence shown here is derived from an EMBL/GenBank/DDBJ whole genome shotgun (WGS) entry which is preliminary data.</text>
</comment>
<protein>
    <submittedName>
        <fullName evidence="1">Protein MALE DISCOVERER 1</fullName>
    </submittedName>
</protein>
<accession>A0ACC0FAX9</accession>